<keyword evidence="11" id="KW-0539">Nucleus</keyword>
<evidence type="ECO:0000256" key="11">
    <source>
        <dbReference type="ARBA" id="ARBA00023242"/>
    </source>
</evidence>
<feature type="region of interest" description="Disordered" evidence="14">
    <location>
        <begin position="203"/>
        <end position="233"/>
    </location>
</feature>
<dbReference type="FunFam" id="2.40.40.20:FF:000019">
    <property type="entry name" value="DNA-directed RNA polymerase II subunit RPB1"/>
    <property type="match status" value="1"/>
</dbReference>
<dbReference type="GO" id="GO:0005634">
    <property type="term" value="C:nucleus"/>
    <property type="evidence" value="ECO:0007669"/>
    <property type="project" value="UniProtKB-SubCell"/>
</dbReference>
<evidence type="ECO:0000256" key="12">
    <source>
        <dbReference type="ARBA" id="ARBA00048552"/>
    </source>
</evidence>
<dbReference type="SMART" id="SM00663">
    <property type="entry name" value="RPOLA_N"/>
    <property type="match status" value="1"/>
</dbReference>
<dbReference type="CDD" id="cd02736">
    <property type="entry name" value="RNAP_III_Rpc1_C"/>
    <property type="match status" value="1"/>
</dbReference>
<dbReference type="Pfam" id="PF00623">
    <property type="entry name" value="RNA_pol_Rpb1_2"/>
    <property type="match status" value="1"/>
</dbReference>
<evidence type="ECO:0000256" key="9">
    <source>
        <dbReference type="ARBA" id="ARBA00022842"/>
    </source>
</evidence>
<comment type="similarity">
    <text evidence="2 13">Belongs to the RNA polymerase beta' chain family.</text>
</comment>
<evidence type="ECO:0000256" key="4">
    <source>
        <dbReference type="ARBA" id="ARBA00022478"/>
    </source>
</evidence>
<comment type="function">
    <text evidence="13">DNA-dependent RNA polymerase catalyzes the transcription of DNA into RNA using the four ribonucleoside triphosphates as substrates.</text>
</comment>
<gene>
    <name evidence="16" type="ORF">BWQ96_09012</name>
</gene>
<evidence type="ECO:0000259" key="15">
    <source>
        <dbReference type="SMART" id="SM00663"/>
    </source>
</evidence>
<dbReference type="Gene3D" id="6.20.50.80">
    <property type="match status" value="1"/>
</dbReference>
<dbReference type="Pfam" id="PF05000">
    <property type="entry name" value="RNA_pol_Rpb1_4"/>
    <property type="match status" value="1"/>
</dbReference>
<keyword evidence="7" id="KW-0479">Metal-binding</keyword>
<dbReference type="STRING" id="448386.A0A2V3IGS1"/>
<dbReference type="InterPro" id="IPR015700">
    <property type="entry name" value="RPC1"/>
</dbReference>
<dbReference type="Gene3D" id="1.10.274.100">
    <property type="entry name" value="RNA polymerase Rpb1, domain 3"/>
    <property type="match status" value="1"/>
</dbReference>
<dbReference type="InterPro" id="IPR042102">
    <property type="entry name" value="RNA_pol_Rpb1_3_sf"/>
</dbReference>
<dbReference type="InterPro" id="IPR007066">
    <property type="entry name" value="RNA_pol_Rpb1_3"/>
</dbReference>
<dbReference type="GO" id="GO:0003677">
    <property type="term" value="F:DNA binding"/>
    <property type="evidence" value="ECO:0007669"/>
    <property type="project" value="InterPro"/>
</dbReference>
<dbReference type="GO" id="GO:0006351">
    <property type="term" value="P:DNA-templated transcription"/>
    <property type="evidence" value="ECO:0007669"/>
    <property type="project" value="InterPro"/>
</dbReference>
<dbReference type="InterPro" id="IPR035697">
    <property type="entry name" value="RNAP_III_RPC1_N"/>
</dbReference>
<evidence type="ECO:0000256" key="1">
    <source>
        <dbReference type="ARBA" id="ARBA00004123"/>
    </source>
</evidence>
<dbReference type="InterPro" id="IPR007083">
    <property type="entry name" value="RNA_pol_Rpb1_4"/>
</dbReference>
<dbReference type="FunFam" id="1.10.150.390:FF:000004">
    <property type="entry name" value="DNA-directed RNA polymerase subunit"/>
    <property type="match status" value="1"/>
</dbReference>
<dbReference type="Pfam" id="PF04983">
    <property type="entry name" value="RNA_pol_Rpb1_3"/>
    <property type="match status" value="1"/>
</dbReference>
<proteinExistence type="inferred from homology"/>
<keyword evidence="4 13" id="KW-0240">DNA-directed RNA polymerase</keyword>
<dbReference type="InterPro" id="IPR007080">
    <property type="entry name" value="RNA_pol_Rpb1_1"/>
</dbReference>
<dbReference type="PANTHER" id="PTHR48446:SF1">
    <property type="entry name" value="DNA-DIRECTED RNA POLYMERASE SUBUNIT BETA' N-TERMINAL SECTION"/>
    <property type="match status" value="1"/>
</dbReference>
<dbReference type="InterPro" id="IPR006592">
    <property type="entry name" value="RNA_pol_N"/>
</dbReference>
<evidence type="ECO:0000256" key="2">
    <source>
        <dbReference type="ARBA" id="ARBA00006460"/>
    </source>
</evidence>
<keyword evidence="17" id="KW-1185">Reference proteome</keyword>
<dbReference type="Gene3D" id="1.10.150.390">
    <property type="match status" value="1"/>
</dbReference>
<keyword evidence="10 13" id="KW-0804">Transcription</keyword>
<evidence type="ECO:0000256" key="3">
    <source>
        <dbReference type="ARBA" id="ARBA00011206"/>
    </source>
</evidence>
<dbReference type="EC" id="2.7.7.6" evidence="13"/>
<evidence type="ECO:0000256" key="14">
    <source>
        <dbReference type="SAM" id="MobiDB-lite"/>
    </source>
</evidence>
<evidence type="ECO:0000256" key="5">
    <source>
        <dbReference type="ARBA" id="ARBA00022679"/>
    </source>
</evidence>
<dbReference type="Proteomes" id="UP000247409">
    <property type="component" value="Unassembled WGS sequence"/>
</dbReference>
<keyword evidence="8" id="KW-0862">Zinc</keyword>
<protein>
    <recommendedName>
        <fullName evidence="13">DNA-directed RNA polymerase subunit</fullName>
        <ecNumber evidence="13">2.7.7.6</ecNumber>
    </recommendedName>
</protein>
<dbReference type="GO" id="GO:0000428">
    <property type="term" value="C:DNA-directed RNA polymerase complex"/>
    <property type="evidence" value="ECO:0007669"/>
    <property type="project" value="UniProtKB-KW"/>
</dbReference>
<sequence length="1446" mass="160146">MCVETPTHHEHQKSTEGQKPKSFIARPPRVTKKKDTVEQSAAPNRIKAIKFGVASAQEIAANAHIVVNNRDIYDQRDRSQVRGGALDPRLGAIDKAATCETCNQKQELCIGHFGYIRLVLPVFHGGYFKATLKILQMICKFCSRVMMEEEDRYRYLQRLAKSKVKTSLHHQIWEKAKRVKNCPHCSRRNGVVKKTSVLKIMHYPLDNKPPSKKKDEDDEDESEENEENAPVYDPVFEMAASHNPDLRKHLPKGADNLNPMRVLSLFNKITAEDVKLLDMNPEFGRPERLLVQYLPVPPLCIRPSVCSDPSAGSTEDDLTMKAAEIVHMNTVITQLLEKGGTPSNIYESWDYLQYEVARYINSDQPGLPTQQGVGKSLRGVSQRLKGKTGRFRGNLSGKRVDFSGRTVISPDPNLRVDQVGVPVHVAKILTFPERVTAFNMEMLRKLIRNGLQKYPGANHVEFPDGTRKFLKYGNREKLARELVPGTIVERHLMEGDIVLFNRQPSLHRISIMAHKVKISPHRTFRFNECVCAPYNADFDGDEMNLHVPQTQEARTEALELMGVVQNLCTPKSGEPLVAATQDFITASYLMTSKNTFMDRSEMSRVVAMISNAEFSVELPPPAIVKPVEMWTGKQFYSALIQSAARSAGARLHAVYNPEERFRDTGVLRPSMAYVTTEVAEKGHKKDLIPPGEFPGMCPKDTYVYFRGGELMCGQVGKKTLGDGSKKSVLYVLARECGNEAAAYAMNRIARFGARWLADGAFSIGVDDVMPSAQLSAAKANYIAESNVRCKEIMLDYDHGTLELQPGCTARETLEAVLMKELHGLRRKTADACKAGLDVHTNAGLTMALAGSKGSDLNIAQMIACVGQQVIGGKRAPDGFFGRCLPHFELGLGALAPLAKGFVANSFFSGLTGTEFFMHAQSGREGLTDTAVKTAETGYMQRRLVKALEDLSVQYDSTVRSSDGSVVQMCYGDDGLDPLQMETDDGTPVKFDRSLDAVTCALKDEDDPVLSPFELDIHSEELLNDLREDLLDAKLLTDGDEEENKGGLDYCLAKVEEFLRKKSNDEASYLRRSQIKEFLRLVQAKVRRAAIEPGTAVGAIAAQSIGEPGTQMTLKTFHFAGTTTMSITQGVPRLKEIINASKSISTPVTIAPLVWNSDVKSARIVKGRVESTTLGGVVKHIKEVYRGPYAYIAVQLDMKTIHNLQLDITVESVAESIVRHSFSNVRVTLDDVLIMRPDKLRVNPYVKESIFGKNWDIVCGISSVSRAVISDCSTGGAPEYQLEIPSDNIAEIMVAPGVDGTKVSCNHIMAMEKTLGIEGARHSILHEMKTTLGAHGLTVDSHHLKLLADCMTSSGTVLGITRFGIQKMRTSTLMLASFEMTVEHLFHAAIHSKEDEISGVSERIIMGVPIPLGTGLFQLLRKTKERNVSSELQRRRILLDSFPSFKV</sequence>
<dbReference type="Gene3D" id="6.10.250.2940">
    <property type="match status" value="1"/>
</dbReference>
<organism evidence="16 17">
    <name type="scientific">Gracilariopsis chorda</name>
    <dbReference type="NCBI Taxonomy" id="448386"/>
    <lineage>
        <taxon>Eukaryota</taxon>
        <taxon>Rhodophyta</taxon>
        <taxon>Florideophyceae</taxon>
        <taxon>Rhodymeniophycidae</taxon>
        <taxon>Gracilariales</taxon>
        <taxon>Gracilariaceae</taxon>
        <taxon>Gracilariopsis</taxon>
    </lineage>
</organism>
<keyword evidence="9" id="KW-0460">Magnesium</keyword>
<comment type="caution">
    <text evidence="16">The sequence shown here is derived from an EMBL/GenBank/DDBJ whole genome shotgun (WGS) entry which is preliminary data.</text>
</comment>
<dbReference type="PANTHER" id="PTHR48446">
    <property type="entry name" value="DNA-DIRECTED RNA POLYMERASE SUBUNIT BETA' N-TERMINAL SECTION"/>
    <property type="match status" value="1"/>
</dbReference>
<dbReference type="GO" id="GO:0003899">
    <property type="term" value="F:DNA-directed RNA polymerase activity"/>
    <property type="evidence" value="ECO:0007669"/>
    <property type="project" value="UniProtKB-EC"/>
</dbReference>
<name>A0A2V3IGS1_9FLOR</name>
<dbReference type="SUPFAM" id="SSF64484">
    <property type="entry name" value="beta and beta-prime subunits of DNA dependent RNA-polymerase"/>
    <property type="match status" value="1"/>
</dbReference>
<accession>A0A2V3IGS1</accession>
<dbReference type="GO" id="GO:0046872">
    <property type="term" value="F:metal ion binding"/>
    <property type="evidence" value="ECO:0007669"/>
    <property type="project" value="UniProtKB-KW"/>
</dbReference>
<feature type="region of interest" description="Disordered" evidence="14">
    <location>
        <begin position="1"/>
        <end position="36"/>
    </location>
</feature>
<dbReference type="Gene3D" id="1.10.132.30">
    <property type="match status" value="1"/>
</dbReference>
<dbReference type="Pfam" id="PF04997">
    <property type="entry name" value="RNA_pol_Rpb1_1"/>
    <property type="match status" value="1"/>
</dbReference>
<dbReference type="InterPro" id="IPR044893">
    <property type="entry name" value="RNA_pol_Rpb1_clamp_domain"/>
</dbReference>
<dbReference type="NCBIfam" id="NF006336">
    <property type="entry name" value="PRK08566.1"/>
    <property type="match status" value="1"/>
</dbReference>
<dbReference type="Gene3D" id="4.10.860.120">
    <property type="entry name" value="RNA polymerase II, clamp domain"/>
    <property type="match status" value="1"/>
</dbReference>
<dbReference type="Gene3D" id="3.30.1490.180">
    <property type="entry name" value="RNA polymerase ii"/>
    <property type="match status" value="1"/>
</dbReference>
<evidence type="ECO:0000256" key="6">
    <source>
        <dbReference type="ARBA" id="ARBA00022695"/>
    </source>
</evidence>
<evidence type="ECO:0000313" key="17">
    <source>
        <dbReference type="Proteomes" id="UP000247409"/>
    </source>
</evidence>
<dbReference type="EMBL" id="NBIV01000225">
    <property type="protein sequence ID" value="PXF41252.1"/>
    <property type="molecule type" value="Genomic_DNA"/>
</dbReference>
<keyword evidence="6 13" id="KW-0548">Nucleotidyltransferase</keyword>
<dbReference type="Gene3D" id="2.40.40.20">
    <property type="match status" value="1"/>
</dbReference>
<dbReference type="InterPro" id="IPR007081">
    <property type="entry name" value="RNA_pol_Rpb1_5"/>
</dbReference>
<dbReference type="CDD" id="cd02583">
    <property type="entry name" value="RNAP_III_RPC1_N"/>
    <property type="match status" value="1"/>
</dbReference>
<feature type="compositionally biased region" description="Basic and acidic residues" evidence="14">
    <location>
        <begin position="1"/>
        <end position="19"/>
    </location>
</feature>
<feature type="domain" description="RNA polymerase N-terminal" evidence="15">
    <location>
        <begin position="287"/>
        <end position="591"/>
    </location>
</feature>
<dbReference type="InterPro" id="IPR000722">
    <property type="entry name" value="RNA_pol_asu"/>
</dbReference>
<dbReference type="OrthoDB" id="270392at2759"/>
<evidence type="ECO:0000256" key="10">
    <source>
        <dbReference type="ARBA" id="ARBA00023163"/>
    </source>
</evidence>
<evidence type="ECO:0000256" key="7">
    <source>
        <dbReference type="ARBA" id="ARBA00022723"/>
    </source>
</evidence>
<evidence type="ECO:0000313" key="16">
    <source>
        <dbReference type="EMBL" id="PXF41252.1"/>
    </source>
</evidence>
<dbReference type="InterPro" id="IPR038120">
    <property type="entry name" value="Rpb1_funnel_sf"/>
</dbReference>
<dbReference type="InterPro" id="IPR035698">
    <property type="entry name" value="RNAP_III_Rpc1_C"/>
</dbReference>
<evidence type="ECO:0000256" key="8">
    <source>
        <dbReference type="ARBA" id="ARBA00022833"/>
    </source>
</evidence>
<keyword evidence="5 13" id="KW-0808">Transferase</keyword>
<comment type="subunit">
    <text evidence="3">Component of the RNA polymerase III (Pol III) complex consisting of 17 subunits.</text>
</comment>
<comment type="catalytic activity">
    <reaction evidence="12 13">
        <text>RNA(n) + a ribonucleoside 5'-triphosphate = RNA(n+1) + diphosphate</text>
        <dbReference type="Rhea" id="RHEA:21248"/>
        <dbReference type="Rhea" id="RHEA-COMP:14527"/>
        <dbReference type="Rhea" id="RHEA-COMP:17342"/>
        <dbReference type="ChEBI" id="CHEBI:33019"/>
        <dbReference type="ChEBI" id="CHEBI:61557"/>
        <dbReference type="ChEBI" id="CHEBI:140395"/>
        <dbReference type="EC" id="2.7.7.6"/>
    </reaction>
</comment>
<feature type="compositionally biased region" description="Acidic residues" evidence="14">
    <location>
        <begin position="216"/>
        <end position="227"/>
    </location>
</feature>
<evidence type="ECO:0000256" key="13">
    <source>
        <dbReference type="RuleBase" id="RU004279"/>
    </source>
</evidence>
<dbReference type="Pfam" id="PF04998">
    <property type="entry name" value="RNA_pol_Rpb1_5"/>
    <property type="match status" value="1"/>
</dbReference>
<reference evidence="16 17" key="1">
    <citation type="journal article" date="2018" name="Mol. Biol. Evol.">
        <title>Analysis of the draft genome of the red seaweed Gracilariopsis chorda provides insights into genome size evolution in Rhodophyta.</title>
        <authorList>
            <person name="Lee J."/>
            <person name="Yang E.C."/>
            <person name="Graf L."/>
            <person name="Yang J.H."/>
            <person name="Qiu H."/>
            <person name="Zel Zion U."/>
            <person name="Chan C.X."/>
            <person name="Stephens T.G."/>
            <person name="Weber A.P.M."/>
            <person name="Boo G.H."/>
            <person name="Boo S.M."/>
            <person name="Kim K.M."/>
            <person name="Shin Y."/>
            <person name="Jung M."/>
            <person name="Lee S.J."/>
            <person name="Yim H.S."/>
            <person name="Lee J.H."/>
            <person name="Bhattacharya D."/>
            <person name="Yoon H.S."/>
        </authorList>
    </citation>
    <scope>NUCLEOTIDE SEQUENCE [LARGE SCALE GENOMIC DNA]</scope>
    <source>
        <strain evidence="16 17">SKKU-2015</strain>
        <tissue evidence="16">Whole body</tissue>
    </source>
</reference>
<comment type="subcellular location">
    <subcellularLocation>
        <location evidence="1">Nucleus</location>
    </subcellularLocation>
</comment>